<feature type="compositionally biased region" description="Low complexity" evidence="10">
    <location>
        <begin position="118"/>
        <end position="141"/>
    </location>
</feature>
<keyword evidence="4" id="KW-0336">GPI-anchor</keyword>
<evidence type="ECO:0000313" key="18">
    <source>
        <dbReference type="Proteomes" id="UP000434276"/>
    </source>
</evidence>
<reference evidence="13 18" key="3">
    <citation type="submission" date="2019-12" db="EMBL/GenBank/DDBJ databases">
        <authorList>
            <person name="Jiao W.-B."/>
            <person name="Schneeberger K."/>
        </authorList>
    </citation>
    <scope>NUCLEOTIDE SEQUENCE [LARGE SCALE GENOMIC DNA]</scope>
    <source>
        <strain evidence="17">cv. An-1</strain>
        <strain evidence="18">cv. C24</strain>
    </source>
</reference>
<dbReference type="InterPro" id="IPR016140">
    <property type="entry name" value="Bifunc_inhib/LTP/seed_store"/>
</dbReference>
<feature type="region of interest" description="Disordered" evidence="10">
    <location>
        <begin position="113"/>
        <end position="149"/>
    </location>
</feature>
<dbReference type="Gene3D" id="1.10.110.10">
    <property type="entry name" value="Plant lipid-transfer and hydrophobic proteins"/>
    <property type="match status" value="1"/>
</dbReference>
<dbReference type="SUPFAM" id="SSF47699">
    <property type="entry name" value="Bifunctional inhibitor/lipid-transfer protein/seed storage 2S albumin"/>
    <property type="match status" value="1"/>
</dbReference>
<dbReference type="AlphaFoldDB" id="A0A178WIC9"/>
<sequence>MILAILALVIATFLYGGATTVQAGCRDTLTSLSPCLYYLNGGSSSPSWSCCRQFSTVVQSSPECLCSVVNSNESSFYGFKFNRTLALNLPTACNVQTPSPSLCNTGGNVPTTLPANTPVGSPRSAPSPSGTTSPANTPSGSKKFPLSNESSSKSNVIILSFVSIALVLAII</sequence>
<comment type="similarity">
    <text evidence="2">Belongs to the plant LTP family.</text>
</comment>
<keyword evidence="3" id="KW-1003">Cell membrane</keyword>
<keyword evidence="7" id="KW-1015">Disulfide bond</keyword>
<dbReference type="RefSeq" id="NP_973749.1">
    <property type="nucleotide sequence ID" value="NM_202020.1"/>
</dbReference>
<dbReference type="EMBL" id="CACRSJ010000104">
    <property type="protein sequence ID" value="VYS44841.1"/>
    <property type="molecule type" value="Genomic_DNA"/>
</dbReference>
<feature type="chain" id="PRO_5038293609" description="Bifunctional inhibitor/plant lipid transfer protein/seed storage helical domain-containing protein" evidence="11">
    <location>
        <begin position="19"/>
        <end position="171"/>
    </location>
</feature>
<dbReference type="InterPro" id="IPR043325">
    <property type="entry name" value="LTSS"/>
</dbReference>
<evidence type="ECO:0000256" key="7">
    <source>
        <dbReference type="ARBA" id="ARBA00023157"/>
    </source>
</evidence>
<dbReference type="EMBL" id="LUHQ01000001">
    <property type="protein sequence ID" value="OAP18139.1"/>
    <property type="molecule type" value="Genomic_DNA"/>
</dbReference>
<evidence type="ECO:0000256" key="9">
    <source>
        <dbReference type="ARBA" id="ARBA00023288"/>
    </source>
</evidence>
<evidence type="ECO:0000256" key="5">
    <source>
        <dbReference type="ARBA" id="ARBA00022729"/>
    </source>
</evidence>
<dbReference type="Proteomes" id="UP000434276">
    <property type="component" value="Unassembled WGS sequence"/>
</dbReference>
<dbReference type="Proteomes" id="UP000426265">
    <property type="component" value="Unassembled WGS sequence"/>
</dbReference>
<dbReference type="EMBL" id="CACSHJ010000087">
    <property type="protein sequence ID" value="CAA0159525.1"/>
    <property type="molecule type" value="Genomic_DNA"/>
</dbReference>
<reference evidence="14" key="2">
    <citation type="submission" date="2016-03" db="EMBL/GenBank/DDBJ databases">
        <title>Full-length assembly of Arabidopsis thaliana Ler reveals the complement of translocations and inversions.</title>
        <authorList>
            <person name="Zapata L."/>
            <person name="Schneeberger K."/>
            <person name="Ossowski S."/>
        </authorList>
    </citation>
    <scope>NUCLEOTIDE SEQUENCE [LARGE SCALE GENOMIC DNA]</scope>
    <source>
        <tissue evidence="14">Leaf</tissue>
    </source>
</reference>
<evidence type="ECO:0000256" key="10">
    <source>
        <dbReference type="SAM" id="MobiDB-lite"/>
    </source>
</evidence>
<evidence type="ECO:0000256" key="6">
    <source>
        <dbReference type="ARBA" id="ARBA00023136"/>
    </source>
</evidence>
<evidence type="ECO:0000256" key="1">
    <source>
        <dbReference type="ARBA" id="ARBA00004609"/>
    </source>
</evidence>
<dbReference type="CDD" id="cd00010">
    <property type="entry name" value="AAI_LTSS"/>
    <property type="match status" value="1"/>
</dbReference>
<keyword evidence="5 11" id="KW-0732">Signal</keyword>
<evidence type="ECO:0000256" key="3">
    <source>
        <dbReference type="ARBA" id="ARBA00022475"/>
    </source>
</evidence>
<dbReference type="InterPro" id="IPR036312">
    <property type="entry name" value="Bifun_inhib/LTP/seed_sf"/>
</dbReference>
<dbReference type="PANTHER" id="PTHR33044">
    <property type="entry name" value="BIFUNCTIONAL INHIBITOR/LIPID-TRANSFER PROTEIN/SEED STORAGE 2S ALBUMIN SUPERFAMILY PROTEIN-RELATED"/>
    <property type="match status" value="1"/>
</dbReference>
<dbReference type="OrthoDB" id="911994at2759"/>
<keyword evidence="6" id="KW-0472">Membrane</keyword>
<dbReference type="SMART" id="SM00499">
    <property type="entry name" value="AAI"/>
    <property type="match status" value="1"/>
</dbReference>
<evidence type="ECO:0000256" key="11">
    <source>
        <dbReference type="SAM" id="SignalP"/>
    </source>
</evidence>
<evidence type="ECO:0000313" key="16">
    <source>
        <dbReference type="Proteomes" id="UP000078284"/>
    </source>
</evidence>
<dbReference type="Pfam" id="PF14368">
    <property type="entry name" value="LTP_2"/>
    <property type="match status" value="1"/>
</dbReference>
<evidence type="ECO:0000313" key="14">
    <source>
        <dbReference type="EMBL" id="OAP18139.1"/>
    </source>
</evidence>
<evidence type="ECO:0000313" key="17">
    <source>
        <dbReference type="Proteomes" id="UP000426265"/>
    </source>
</evidence>
<keyword evidence="9" id="KW-0449">Lipoprotein</keyword>
<organism evidence="14 16">
    <name type="scientific">Arabidopsis thaliana</name>
    <name type="common">Mouse-ear cress</name>
    <dbReference type="NCBI Taxonomy" id="3702"/>
    <lineage>
        <taxon>Eukaryota</taxon>
        <taxon>Viridiplantae</taxon>
        <taxon>Streptophyta</taxon>
        <taxon>Embryophyta</taxon>
        <taxon>Tracheophyta</taxon>
        <taxon>Spermatophyta</taxon>
        <taxon>Magnoliopsida</taxon>
        <taxon>eudicotyledons</taxon>
        <taxon>Gunneridae</taxon>
        <taxon>Pentapetalae</taxon>
        <taxon>rosids</taxon>
        <taxon>malvids</taxon>
        <taxon>Brassicales</taxon>
        <taxon>Brassicaceae</taxon>
        <taxon>Camelineae</taxon>
        <taxon>Arabidopsis</taxon>
    </lineage>
</organism>
<dbReference type="GO" id="GO:0005886">
    <property type="term" value="C:plasma membrane"/>
    <property type="evidence" value="ECO:0007669"/>
    <property type="project" value="UniProtKB-SubCell"/>
</dbReference>
<dbReference type="Proteomes" id="UP000078284">
    <property type="component" value="Chromosome 1"/>
</dbReference>
<protein>
    <recommendedName>
        <fullName evidence="12">Bifunctional inhibitor/plant lipid transfer protein/seed storage helical domain-containing protein</fullName>
    </recommendedName>
</protein>
<evidence type="ECO:0000256" key="2">
    <source>
        <dbReference type="ARBA" id="ARBA00009748"/>
    </source>
</evidence>
<gene>
    <name evidence="14" type="ordered locus">AXX17_At1g02330</name>
    <name evidence="15" type="ORF">AN1_LOCUS348</name>
    <name evidence="13" type="ORF">C24_LOCUS259</name>
</gene>
<evidence type="ECO:0000256" key="8">
    <source>
        <dbReference type="ARBA" id="ARBA00023180"/>
    </source>
</evidence>
<evidence type="ECO:0000256" key="4">
    <source>
        <dbReference type="ARBA" id="ARBA00022622"/>
    </source>
</evidence>
<reference evidence="16" key="1">
    <citation type="journal article" date="2016" name="Proc. Natl. Acad. Sci. U.S.A.">
        <title>Chromosome-level assembly of Arabidopsis thaliana Ler reveals the extent of translocation and inversion polymorphisms.</title>
        <authorList>
            <person name="Zapata L."/>
            <person name="Ding J."/>
            <person name="Willing E.M."/>
            <person name="Hartwig B."/>
            <person name="Bezdan D."/>
            <person name="Jiao W.B."/>
            <person name="Patel V."/>
            <person name="Velikkakam James G."/>
            <person name="Koornneef M."/>
            <person name="Ossowski S."/>
            <person name="Schneeberger K."/>
        </authorList>
    </citation>
    <scope>NUCLEOTIDE SEQUENCE [LARGE SCALE GENOMIC DNA]</scope>
    <source>
        <strain evidence="16">cv. Landsberg erecta</strain>
    </source>
</reference>
<proteinExistence type="inferred from homology"/>
<dbReference type="OMA" id="AGMTDNK"/>
<accession>A0A178WIC9</accession>
<name>A0A178WIC9_ARATH</name>
<feature type="domain" description="Bifunctional inhibitor/plant lipid transfer protein/seed storage helical" evidence="12">
    <location>
        <begin position="25"/>
        <end position="103"/>
    </location>
</feature>
<evidence type="ECO:0000259" key="12">
    <source>
        <dbReference type="SMART" id="SM00499"/>
    </source>
</evidence>
<dbReference type="ExpressionAtlas" id="A0A178WIC9">
    <property type="expression patterns" value="baseline"/>
</dbReference>
<comment type="subcellular location">
    <subcellularLocation>
        <location evidence="1">Cell membrane</location>
        <topology evidence="1">Lipid-anchor</topology>
        <topology evidence="1">GPI-anchor</topology>
    </subcellularLocation>
</comment>
<feature type="signal peptide" evidence="11">
    <location>
        <begin position="1"/>
        <end position="18"/>
    </location>
</feature>
<evidence type="ECO:0000313" key="15">
    <source>
        <dbReference type="EMBL" id="VYS44841.1"/>
    </source>
</evidence>
<keyword evidence="8" id="KW-0325">Glycoprotein</keyword>
<evidence type="ECO:0000313" key="13">
    <source>
        <dbReference type="EMBL" id="CAA0159525.1"/>
    </source>
</evidence>
<dbReference type="KEGG" id="ath:AT1G03103"/>
<dbReference type="GO" id="GO:0098552">
    <property type="term" value="C:side of membrane"/>
    <property type="evidence" value="ECO:0007669"/>
    <property type="project" value="UniProtKB-KW"/>
</dbReference>